<feature type="domain" description="STAS" evidence="3">
    <location>
        <begin position="5"/>
        <end position="114"/>
    </location>
</feature>
<dbReference type="PROSITE" id="PS50801">
    <property type="entry name" value="STAS"/>
    <property type="match status" value="1"/>
</dbReference>
<dbReference type="PANTHER" id="PTHR33495">
    <property type="entry name" value="ANTI-SIGMA FACTOR ANTAGONIST TM_1081-RELATED-RELATED"/>
    <property type="match status" value="1"/>
</dbReference>
<keyword evidence="5" id="KW-1185">Reference proteome</keyword>
<protein>
    <recommendedName>
        <fullName evidence="2">Anti-sigma factor antagonist</fullName>
    </recommendedName>
</protein>
<evidence type="ECO:0000313" key="4">
    <source>
        <dbReference type="EMBL" id="GAA4947106.1"/>
    </source>
</evidence>
<gene>
    <name evidence="4" type="ORF">GCM10023224_33390</name>
</gene>
<dbReference type="SUPFAM" id="SSF52091">
    <property type="entry name" value="SpoIIaa-like"/>
    <property type="match status" value="1"/>
</dbReference>
<dbReference type="PANTHER" id="PTHR33495:SF2">
    <property type="entry name" value="ANTI-SIGMA FACTOR ANTAGONIST TM_1081-RELATED"/>
    <property type="match status" value="1"/>
</dbReference>
<dbReference type="InterPro" id="IPR002645">
    <property type="entry name" value="STAS_dom"/>
</dbReference>
<dbReference type="Gene3D" id="3.30.750.24">
    <property type="entry name" value="STAS domain"/>
    <property type="match status" value="1"/>
</dbReference>
<evidence type="ECO:0000259" key="3">
    <source>
        <dbReference type="PROSITE" id="PS50801"/>
    </source>
</evidence>
<name>A0ABP9GL65_9ACTN</name>
<dbReference type="CDD" id="cd07043">
    <property type="entry name" value="STAS_anti-anti-sigma_factors"/>
    <property type="match status" value="1"/>
</dbReference>
<accession>A0ABP9GL65</accession>
<comment type="caution">
    <text evidence="4">The sequence shown here is derived from an EMBL/GenBank/DDBJ whole genome shotgun (WGS) entry which is preliminary data.</text>
</comment>
<proteinExistence type="inferred from homology"/>
<evidence type="ECO:0000256" key="2">
    <source>
        <dbReference type="RuleBase" id="RU003749"/>
    </source>
</evidence>
<dbReference type="InterPro" id="IPR003658">
    <property type="entry name" value="Anti-sigma_ant"/>
</dbReference>
<dbReference type="InterPro" id="IPR036513">
    <property type="entry name" value="STAS_dom_sf"/>
</dbReference>
<reference evidence="5" key="1">
    <citation type="journal article" date="2019" name="Int. J. Syst. Evol. Microbiol.">
        <title>The Global Catalogue of Microorganisms (GCM) 10K type strain sequencing project: providing services to taxonomists for standard genome sequencing and annotation.</title>
        <authorList>
            <consortium name="The Broad Institute Genomics Platform"/>
            <consortium name="The Broad Institute Genome Sequencing Center for Infectious Disease"/>
            <person name="Wu L."/>
            <person name="Ma J."/>
        </authorList>
    </citation>
    <scope>NUCLEOTIDE SEQUENCE [LARGE SCALE GENOMIC DNA]</scope>
    <source>
        <strain evidence="5">JCM 18123</strain>
    </source>
</reference>
<comment type="similarity">
    <text evidence="1 2">Belongs to the anti-sigma-factor antagonist family.</text>
</comment>
<dbReference type="NCBIfam" id="TIGR00377">
    <property type="entry name" value="ant_ant_sig"/>
    <property type="match status" value="1"/>
</dbReference>
<dbReference type="Pfam" id="PF01740">
    <property type="entry name" value="STAS"/>
    <property type="match status" value="1"/>
</dbReference>
<evidence type="ECO:0000313" key="5">
    <source>
        <dbReference type="Proteomes" id="UP001499993"/>
    </source>
</evidence>
<dbReference type="Proteomes" id="UP001499993">
    <property type="component" value="Unassembled WGS sequence"/>
</dbReference>
<dbReference type="EMBL" id="BAABIK010000018">
    <property type="protein sequence ID" value="GAA4947106.1"/>
    <property type="molecule type" value="Genomic_DNA"/>
</dbReference>
<evidence type="ECO:0000256" key="1">
    <source>
        <dbReference type="ARBA" id="ARBA00009013"/>
    </source>
</evidence>
<sequence>MHTAFSPPADSNERNAVAAMPAEIDIHNRDGLVRSMFEVLDSNAGVLVVDMSETVFCDSSGVHALLTARRRAISRGKTIRVVAPRRNVRRVLEICGIARLMPIDGSLEEALSHRPPTAV</sequence>
<organism evidence="4 5">
    <name type="scientific">Streptomonospora halophila</name>
    <dbReference type="NCBI Taxonomy" id="427369"/>
    <lineage>
        <taxon>Bacteria</taxon>
        <taxon>Bacillati</taxon>
        <taxon>Actinomycetota</taxon>
        <taxon>Actinomycetes</taxon>
        <taxon>Streptosporangiales</taxon>
        <taxon>Nocardiopsidaceae</taxon>
        <taxon>Streptomonospora</taxon>
    </lineage>
</organism>